<keyword evidence="2" id="KW-1133">Transmembrane helix</keyword>
<dbReference type="AlphaFoldDB" id="A0AB38RPD9"/>
<proteinExistence type="predicted"/>
<keyword evidence="5" id="KW-1185">Reference proteome</keyword>
<name>A0AB38RPD9_RHOSG</name>
<evidence type="ECO:0000259" key="3">
    <source>
        <dbReference type="Pfam" id="PF14242"/>
    </source>
</evidence>
<feature type="domain" description="DUF4342" evidence="3">
    <location>
        <begin position="18"/>
        <end position="91"/>
    </location>
</feature>
<evidence type="ECO:0000313" key="4">
    <source>
        <dbReference type="EMBL" id="UPU46509.1"/>
    </source>
</evidence>
<feature type="transmembrane region" description="Helical" evidence="2">
    <location>
        <begin position="57"/>
        <end position="82"/>
    </location>
</feature>
<protein>
    <submittedName>
        <fullName evidence="4">DUF4342 domain-containing protein</fullName>
    </submittedName>
</protein>
<accession>A0AB38RPD9</accession>
<dbReference type="Pfam" id="PF14242">
    <property type="entry name" value="DUF4342"/>
    <property type="match status" value="1"/>
</dbReference>
<dbReference type="EMBL" id="CP096567">
    <property type="protein sequence ID" value="UPU46509.1"/>
    <property type="molecule type" value="Genomic_DNA"/>
</dbReference>
<dbReference type="Proteomes" id="UP000831484">
    <property type="component" value="Plasmid pdjl-6-4"/>
</dbReference>
<evidence type="ECO:0000256" key="2">
    <source>
        <dbReference type="SAM" id="Phobius"/>
    </source>
</evidence>
<sequence length="99" mass="10462">MQEQGNSVNGSMGAAPPTNSFQVQGAEVTDAVKKLLHDGNVRRIVVKNDHDHTIFEIPVTVGVVVAIAAPVLVAVAAVAAVVKDCRIEVHRETEEIPVS</sequence>
<reference evidence="5" key="1">
    <citation type="journal article" date="2022" name="Environ. Microbiol.">
        <title>Functional analysis, diversity, and distribution of carbendazim hydrolases MheI and CbmA, responsible for the initial step in carbendazim degradation.</title>
        <authorList>
            <person name="Zhang M."/>
            <person name="Bai X."/>
            <person name="Li Q."/>
            <person name="Zhang L."/>
            <person name="Zhu Q."/>
            <person name="Gao S."/>
            <person name="Ke Z."/>
            <person name="Jiang M."/>
            <person name="Hu J."/>
            <person name="Qiu J."/>
            <person name="Hong Q."/>
        </authorList>
    </citation>
    <scope>NUCLEOTIDE SEQUENCE [LARGE SCALE GENOMIC DNA]</scope>
    <source>
        <strain evidence="5">djl-6</strain>
    </source>
</reference>
<keyword evidence="2" id="KW-0472">Membrane</keyword>
<organism evidence="4 5">
    <name type="scientific">Rhodococcus qingshengii JCM 15477</name>
    <dbReference type="NCBI Taxonomy" id="1303681"/>
    <lineage>
        <taxon>Bacteria</taxon>
        <taxon>Bacillati</taxon>
        <taxon>Actinomycetota</taxon>
        <taxon>Actinomycetes</taxon>
        <taxon>Mycobacteriales</taxon>
        <taxon>Nocardiaceae</taxon>
        <taxon>Rhodococcus</taxon>
        <taxon>Rhodococcus erythropolis group</taxon>
    </lineage>
</organism>
<keyword evidence="2" id="KW-0812">Transmembrane</keyword>
<keyword evidence="4" id="KW-0614">Plasmid</keyword>
<geneLocation type="plasmid" evidence="4 5">
    <name>pdjl-6-4</name>
</geneLocation>
<evidence type="ECO:0000313" key="5">
    <source>
        <dbReference type="Proteomes" id="UP000831484"/>
    </source>
</evidence>
<feature type="region of interest" description="Disordered" evidence="1">
    <location>
        <begin position="1"/>
        <end position="20"/>
    </location>
</feature>
<gene>
    <name evidence="4" type="ORF">M0639_32740</name>
</gene>
<dbReference type="RefSeq" id="WP_197486168.1">
    <property type="nucleotide sequence ID" value="NZ_CP096567.1"/>
</dbReference>
<feature type="compositionally biased region" description="Polar residues" evidence="1">
    <location>
        <begin position="1"/>
        <end position="10"/>
    </location>
</feature>
<evidence type="ECO:0000256" key="1">
    <source>
        <dbReference type="SAM" id="MobiDB-lite"/>
    </source>
</evidence>
<dbReference type="InterPro" id="IPR025642">
    <property type="entry name" value="DUF4342"/>
</dbReference>